<evidence type="ECO:0000256" key="3">
    <source>
        <dbReference type="SAM" id="SignalP"/>
    </source>
</evidence>
<sequence length="409" mass="46830">MFRLLWLYIALLLPALLTNAQELSRDTLPGNPLTLDGKPMTEKQIERYLKQARKDSIRAKKRIWWSILGGPSYTPEASFGVGGAVMASFRLDKNDTISQRSFIPAGFNITLNGTFVFAGAGTLFFNENRFRIYINYSYRNEPSHYFGKGYETIEHIERSDSTTKFHKSAFQLYPRFVWEVKPHLYAGPLFDINFSKSSDINPVMAADPYFSKFKRSYVNIGVGGLIQYDTRDDVATPHAGMLLSAIAKLYGKYLGGSYNYEIFELEYRQYQPIFRPRSTLAWIAKTQIGVGDVPFTELPYFGSPFDLRGYYLGKYRDKSMAYGIVEYRHMFGSEEKYRSGNFWAKCGFVAWVGTGTIGNAPIVDWSKWKFNYGVGLRFQIQPGKNFRLDIGKDPSQKGMAVYMNMTEAF</sequence>
<feature type="domain" description="Bacterial surface antigen (D15)" evidence="4">
    <location>
        <begin position="210"/>
        <end position="392"/>
    </location>
</feature>
<evidence type="ECO:0000313" key="5">
    <source>
        <dbReference type="EMBL" id="HIX86620.1"/>
    </source>
</evidence>
<dbReference type="InterPro" id="IPR000184">
    <property type="entry name" value="Bac_surfAg_D15"/>
</dbReference>
<evidence type="ECO:0000256" key="1">
    <source>
        <dbReference type="ARBA" id="ARBA00004370"/>
    </source>
</evidence>
<dbReference type="GO" id="GO:0019867">
    <property type="term" value="C:outer membrane"/>
    <property type="evidence" value="ECO:0007669"/>
    <property type="project" value="InterPro"/>
</dbReference>
<reference evidence="5" key="2">
    <citation type="submission" date="2021-04" db="EMBL/GenBank/DDBJ databases">
        <authorList>
            <person name="Gilroy R."/>
        </authorList>
    </citation>
    <scope>NUCLEOTIDE SEQUENCE</scope>
    <source>
        <strain evidence="5">ChiHecec2B26-12326</strain>
    </source>
</reference>
<feature type="chain" id="PRO_5039555660" evidence="3">
    <location>
        <begin position="21"/>
        <end position="409"/>
    </location>
</feature>
<protein>
    <submittedName>
        <fullName evidence="5">BamA/TamA family outer membrane protein</fullName>
    </submittedName>
</protein>
<reference evidence="5" key="1">
    <citation type="journal article" date="2021" name="PeerJ">
        <title>Extensive microbial diversity within the chicken gut microbiome revealed by metagenomics and culture.</title>
        <authorList>
            <person name="Gilroy R."/>
            <person name="Ravi A."/>
            <person name="Getino M."/>
            <person name="Pursley I."/>
            <person name="Horton D.L."/>
            <person name="Alikhan N.F."/>
            <person name="Baker D."/>
            <person name="Gharbi K."/>
            <person name="Hall N."/>
            <person name="Watson M."/>
            <person name="Adriaenssens E.M."/>
            <person name="Foster-Nyarko E."/>
            <person name="Jarju S."/>
            <person name="Secka A."/>
            <person name="Antonio M."/>
            <person name="Oren A."/>
            <person name="Chaudhuri R.R."/>
            <person name="La Ragione R."/>
            <person name="Hildebrand F."/>
            <person name="Pallen M.J."/>
        </authorList>
    </citation>
    <scope>NUCLEOTIDE SEQUENCE</scope>
    <source>
        <strain evidence="5">ChiHecec2B26-12326</strain>
    </source>
</reference>
<dbReference type="AlphaFoldDB" id="A0A9D2BQE2"/>
<dbReference type="EMBL" id="DXEN01000064">
    <property type="protein sequence ID" value="HIX86620.1"/>
    <property type="molecule type" value="Genomic_DNA"/>
</dbReference>
<evidence type="ECO:0000256" key="2">
    <source>
        <dbReference type="ARBA" id="ARBA00023136"/>
    </source>
</evidence>
<keyword evidence="3" id="KW-0732">Signal</keyword>
<organism evidence="5 6">
    <name type="scientific">Candidatus Parabacteroides intestinigallinarum</name>
    <dbReference type="NCBI Taxonomy" id="2838722"/>
    <lineage>
        <taxon>Bacteria</taxon>
        <taxon>Pseudomonadati</taxon>
        <taxon>Bacteroidota</taxon>
        <taxon>Bacteroidia</taxon>
        <taxon>Bacteroidales</taxon>
        <taxon>Tannerellaceae</taxon>
        <taxon>Parabacteroides</taxon>
    </lineage>
</organism>
<comment type="caution">
    <text evidence="5">The sequence shown here is derived from an EMBL/GenBank/DDBJ whole genome shotgun (WGS) entry which is preliminary data.</text>
</comment>
<dbReference type="Gene3D" id="2.40.160.50">
    <property type="entry name" value="membrane protein fhac: a member of the omp85/tpsb transporter family"/>
    <property type="match status" value="1"/>
</dbReference>
<evidence type="ECO:0000259" key="4">
    <source>
        <dbReference type="Pfam" id="PF01103"/>
    </source>
</evidence>
<dbReference type="Pfam" id="PF01103">
    <property type="entry name" value="Omp85"/>
    <property type="match status" value="1"/>
</dbReference>
<name>A0A9D2BQE2_9BACT</name>
<accession>A0A9D2BQE2</accession>
<keyword evidence="2" id="KW-0472">Membrane</keyword>
<comment type="subcellular location">
    <subcellularLocation>
        <location evidence="1">Membrane</location>
    </subcellularLocation>
</comment>
<gene>
    <name evidence="5" type="ORF">H9848_08465</name>
</gene>
<proteinExistence type="predicted"/>
<dbReference type="Proteomes" id="UP000823847">
    <property type="component" value="Unassembled WGS sequence"/>
</dbReference>
<feature type="signal peptide" evidence="3">
    <location>
        <begin position="1"/>
        <end position="20"/>
    </location>
</feature>
<evidence type="ECO:0000313" key="6">
    <source>
        <dbReference type="Proteomes" id="UP000823847"/>
    </source>
</evidence>